<reference evidence="1 2" key="1">
    <citation type="submission" date="2015-11" db="EMBL/GenBank/DDBJ databases">
        <title>Draft genome sequence of Agrobacterium sp. R89-1.</title>
        <authorList>
            <person name="Zahradnik J."/>
            <person name="Kyslikova E."/>
            <person name="Palyzova A."/>
            <person name="Kyslik P."/>
        </authorList>
    </citation>
    <scope>NUCLEOTIDE SEQUENCE [LARGE SCALE GENOMIC DNA]</scope>
    <source>
        <strain evidence="1 2">R89-1</strain>
    </source>
</reference>
<accession>A0A135P4B0</accession>
<keyword evidence="2" id="KW-1185">Reference proteome</keyword>
<dbReference type="STRING" id="2052828.ATO67_03595"/>
<dbReference type="Pfam" id="PF10983">
    <property type="entry name" value="DUF2793"/>
    <property type="match status" value="1"/>
</dbReference>
<sequence length="346" mass="36596">MTEQTTRLELPYIMPSQAQKHVTHNEALQRLDAITQLVVQSEISTPPGTPEEGDCFLISSTATDDWENRAGKLAFRQDDAWIYISPREGWQAWFVELERPRVLQTGVWKDVPPPENGRFLQLGVNTTADTVNRLAVSSQASLFTNALSGGGHQIKVNKASSNDTASLLFQSGWSGRAEIGLVGNDSFSIKTSADGASWTTALSISGAGHVSMPVRPLVRAGRATGNISHAAGSISGFTDLPVQQGGFTLGNVVVEALKELLIPATGIYVMTLSVAVSSSSGHTVTIRINGAASSFALNGTASAANSLQSASFLVPLKANDRISLAHSGSCQLAYGPGKTEVSLMML</sequence>
<dbReference type="EMBL" id="LNUW01000027">
    <property type="protein sequence ID" value="KXG86250.1"/>
    <property type="molecule type" value="Genomic_DNA"/>
</dbReference>
<dbReference type="Gene3D" id="2.60.120.40">
    <property type="match status" value="1"/>
</dbReference>
<evidence type="ECO:0000313" key="2">
    <source>
        <dbReference type="Proteomes" id="UP000070498"/>
    </source>
</evidence>
<organism evidence="1 2">
    <name type="scientific">Agrobacterium bohemicum</name>
    <dbReference type="NCBI Taxonomy" id="2052828"/>
    <lineage>
        <taxon>Bacteria</taxon>
        <taxon>Pseudomonadati</taxon>
        <taxon>Pseudomonadota</taxon>
        <taxon>Alphaproteobacteria</taxon>
        <taxon>Hyphomicrobiales</taxon>
        <taxon>Rhizobiaceae</taxon>
        <taxon>Rhizobium/Agrobacterium group</taxon>
        <taxon>Agrobacterium</taxon>
    </lineage>
</organism>
<name>A0A135P4B0_9HYPH</name>
<dbReference type="RefSeq" id="WP_067644499.1">
    <property type="nucleotide sequence ID" value="NZ_KQ961024.1"/>
</dbReference>
<dbReference type="AlphaFoldDB" id="A0A135P4B0"/>
<comment type="caution">
    <text evidence="1">The sequence shown here is derived from an EMBL/GenBank/DDBJ whole genome shotgun (WGS) entry which is preliminary data.</text>
</comment>
<evidence type="ECO:0000313" key="1">
    <source>
        <dbReference type="EMBL" id="KXG86250.1"/>
    </source>
</evidence>
<proteinExistence type="predicted"/>
<dbReference type="Proteomes" id="UP000070498">
    <property type="component" value="Unassembled WGS sequence"/>
</dbReference>
<gene>
    <name evidence="1" type="ORF">ATO67_03595</name>
</gene>
<dbReference type="InterPro" id="IPR008983">
    <property type="entry name" value="Tumour_necrosis_fac-like_dom"/>
</dbReference>
<dbReference type="InterPro" id="IPR021251">
    <property type="entry name" value="DUF2793"/>
</dbReference>
<protein>
    <submittedName>
        <fullName evidence="1">Uncharacterized protein</fullName>
    </submittedName>
</protein>